<dbReference type="Proteomes" id="UP000003860">
    <property type="component" value="Unassembled WGS sequence"/>
</dbReference>
<reference evidence="1" key="1">
    <citation type="submission" date="2009-07" db="EMBL/GenBank/DDBJ databases">
        <authorList>
            <consortium name="US DOE Joint Genome Institute (JGI-PGF)"/>
            <person name="Lucas S."/>
            <person name="Copeland A."/>
            <person name="Lapidus A."/>
            <person name="Glavina del Rio T."/>
            <person name="Tice H."/>
            <person name="Bruce D."/>
            <person name="Goodwin L."/>
            <person name="Pitluck S."/>
            <person name="Larimer F."/>
            <person name="Land M.L."/>
            <person name="Mouttaki H."/>
            <person name="He Z."/>
            <person name="Zhou J."/>
            <person name="Hemme C.L."/>
        </authorList>
    </citation>
    <scope>NUCLEOTIDE SEQUENCE [LARGE SCALE GENOMIC DNA]</scope>
    <source>
        <strain evidence="1">DSM 2782</strain>
    </source>
</reference>
<dbReference type="SUPFAM" id="SSF82771">
    <property type="entry name" value="GIY-YIG endonuclease"/>
    <property type="match status" value="1"/>
</dbReference>
<sequence length="197" mass="20200">MGYIFYALNNSANCTGMSPPALPGGGFGVAALPPAMHMAGTYIIVNTITNNRYIGIAANIHNRFQTRLATVTEMGFGPAVLANIGVTWGVAHCRNTLPAPLVVPAAAPVAGSIPVAPVAGAPYTAVIDGAVINLEHLLIRFIMTQLGAGGTTSNNLMVGPYVNPTLNPITVSLQWGAMGGLFAANTMQAVWGAGAAW</sequence>
<keyword evidence="2" id="KW-1185">Reference proteome</keyword>
<reference evidence="1" key="2">
    <citation type="submission" date="2011-01" db="EMBL/GenBank/DDBJ databases">
        <title>The Non-contiguous Finished genome of Clostridium papyrosolvens.</title>
        <authorList>
            <person name="Lucas S."/>
            <person name="Copeland A."/>
            <person name="Lapidus A."/>
            <person name="Cheng J.-F."/>
            <person name="Goodwin L."/>
            <person name="Pitluck S."/>
            <person name="Misra M."/>
            <person name="Chertkov O."/>
            <person name="Detter J.C."/>
            <person name="Han C."/>
            <person name="Tapia R."/>
            <person name="Land M."/>
            <person name="Hauser L."/>
            <person name="Kyrpides N."/>
            <person name="Ivanova N."/>
            <person name="Pagani I."/>
            <person name="Mouttaki H."/>
            <person name="He Z."/>
            <person name="Zhou J."/>
            <person name="Hemme C.L."/>
            <person name="Woyke T."/>
        </authorList>
    </citation>
    <scope>NUCLEOTIDE SEQUENCE [LARGE SCALE GENOMIC DNA]</scope>
    <source>
        <strain evidence="1">DSM 2782</strain>
    </source>
</reference>
<accession>F1TGT5</accession>
<dbReference type="AlphaFoldDB" id="F1TGT5"/>
<dbReference type="RefSeq" id="WP_004621462.1">
    <property type="nucleotide sequence ID" value="NZ_ACXX02000014.1"/>
</dbReference>
<evidence type="ECO:0000313" key="1">
    <source>
        <dbReference type="EMBL" id="EGD46416.1"/>
    </source>
</evidence>
<dbReference type="STRING" id="588581.Cpap_0355"/>
<dbReference type="OrthoDB" id="9553412at2"/>
<name>F1TGT5_9FIRM</name>
<protein>
    <recommendedName>
        <fullName evidence="3">GIY-YIG domain-containing protein</fullName>
    </recommendedName>
</protein>
<evidence type="ECO:0000313" key="2">
    <source>
        <dbReference type="Proteomes" id="UP000003860"/>
    </source>
</evidence>
<comment type="caution">
    <text evidence="1">The sequence shown here is derived from an EMBL/GenBank/DDBJ whole genome shotgun (WGS) entry which is preliminary data.</text>
</comment>
<gene>
    <name evidence="1" type="ORF">Cpap_0355</name>
</gene>
<dbReference type="EMBL" id="ACXX02000014">
    <property type="protein sequence ID" value="EGD46416.1"/>
    <property type="molecule type" value="Genomic_DNA"/>
</dbReference>
<organism evidence="1 2">
    <name type="scientific">Ruminiclostridium papyrosolvens DSM 2782</name>
    <dbReference type="NCBI Taxonomy" id="588581"/>
    <lineage>
        <taxon>Bacteria</taxon>
        <taxon>Bacillati</taxon>
        <taxon>Bacillota</taxon>
        <taxon>Clostridia</taxon>
        <taxon>Eubacteriales</taxon>
        <taxon>Oscillospiraceae</taxon>
        <taxon>Ruminiclostridium</taxon>
    </lineage>
</organism>
<dbReference type="eggNOG" id="ENOG50327G8">
    <property type="taxonomic scope" value="Bacteria"/>
</dbReference>
<evidence type="ECO:0008006" key="3">
    <source>
        <dbReference type="Google" id="ProtNLM"/>
    </source>
</evidence>
<dbReference type="InterPro" id="IPR035901">
    <property type="entry name" value="GIY-YIG_endonuc_sf"/>
</dbReference>
<proteinExistence type="predicted"/>